<sequence>MADKETKKQLISAYKERARTQAGGVYLIRNKENGRIFLDDAPDISAAENRFCFAQQTGSCVNIRLGKDWARYGGGAFEFEALETIDKNEDQTAAEFRDDLDVLKNMWLEKYDPAVLY</sequence>
<dbReference type="AlphaFoldDB" id="A0A1M5TAI2"/>
<dbReference type="Proteomes" id="UP000183995">
    <property type="component" value="Unassembled WGS sequence"/>
</dbReference>
<name>A0A1M5TAI2_9FIRM</name>
<proteinExistence type="predicted"/>
<dbReference type="OrthoDB" id="9789954at2"/>
<evidence type="ECO:0000313" key="2">
    <source>
        <dbReference type="Proteomes" id="UP000183995"/>
    </source>
</evidence>
<reference evidence="1 2" key="1">
    <citation type="submission" date="2016-11" db="EMBL/GenBank/DDBJ databases">
        <authorList>
            <person name="Jaros S."/>
            <person name="Januszkiewicz K."/>
            <person name="Wedrychowicz H."/>
        </authorList>
    </citation>
    <scope>NUCLEOTIDE SEQUENCE [LARGE SCALE GENOMIC DNA]</scope>
    <source>
        <strain evidence="1 2">DSM 10068</strain>
    </source>
</reference>
<dbReference type="InterPro" id="IPR035901">
    <property type="entry name" value="GIY-YIG_endonuc_sf"/>
</dbReference>
<organism evidence="1 2">
    <name type="scientific">Sporobacter termitidis DSM 10068</name>
    <dbReference type="NCBI Taxonomy" id="1123282"/>
    <lineage>
        <taxon>Bacteria</taxon>
        <taxon>Bacillati</taxon>
        <taxon>Bacillota</taxon>
        <taxon>Clostridia</taxon>
        <taxon>Eubacteriales</taxon>
        <taxon>Oscillospiraceae</taxon>
        <taxon>Sporobacter</taxon>
    </lineage>
</organism>
<protein>
    <recommendedName>
        <fullName evidence="3">GIY-YIG nuclease family protein</fullName>
    </recommendedName>
</protein>
<dbReference type="RefSeq" id="WP_073075619.1">
    <property type="nucleotide sequence ID" value="NZ_FQXV01000001.1"/>
</dbReference>
<dbReference type="Gene3D" id="3.40.1440.10">
    <property type="entry name" value="GIY-YIG endonuclease"/>
    <property type="match status" value="1"/>
</dbReference>
<evidence type="ECO:0000313" key="1">
    <source>
        <dbReference type="EMBL" id="SHH47795.1"/>
    </source>
</evidence>
<keyword evidence="2" id="KW-1185">Reference proteome</keyword>
<dbReference type="CDD" id="cd10451">
    <property type="entry name" value="GIY-YIG_LuxR_like"/>
    <property type="match status" value="1"/>
</dbReference>
<gene>
    <name evidence="1" type="ORF">SAMN02745823_00013</name>
</gene>
<evidence type="ECO:0008006" key="3">
    <source>
        <dbReference type="Google" id="ProtNLM"/>
    </source>
</evidence>
<accession>A0A1M5TAI2</accession>
<dbReference type="STRING" id="1123282.SAMN02745823_00013"/>
<dbReference type="EMBL" id="FQXV01000001">
    <property type="protein sequence ID" value="SHH47795.1"/>
    <property type="molecule type" value="Genomic_DNA"/>
</dbReference>